<dbReference type="SUPFAM" id="SSF51735">
    <property type="entry name" value="NAD(P)-binding Rossmann-fold domains"/>
    <property type="match status" value="1"/>
</dbReference>
<dbReference type="EMBL" id="BAABCE010000005">
    <property type="protein sequence ID" value="GAA3544806.1"/>
    <property type="molecule type" value="Genomic_DNA"/>
</dbReference>
<sequence>MAQLDLGSGGLTPSPHRVTLRARLDGTRPDRAVHPDRNQVKDGPRRNEAVDARRTGRPLENDEKPEKRMTTSTSKIVLVTGASSGIGAATARALAGAGHHVVLGARRVDRLAEVVDDIKAAGGSAEYSELDVTSLDSMKTFVSTAHERHGRIDVLVNNAGVMPLSPLIMERTDDWDQMIDVNVRGVLHGIAAALPLMKAQGSGHFINIASTLGHEVVPTAAVYSATKYAVRAISEGVRKENSDIRVSIVSPSFVESELIQGGDPGTMAWVQGLADKLALPTTAVSDAIVYAVNQPDHVDVNELVIRSVLDAAA</sequence>
<evidence type="ECO:0000259" key="5">
    <source>
        <dbReference type="SMART" id="SM00822"/>
    </source>
</evidence>
<comment type="caution">
    <text evidence="6">The sequence shown here is derived from an EMBL/GenBank/DDBJ whole genome shotgun (WGS) entry which is preliminary data.</text>
</comment>
<dbReference type="InterPro" id="IPR036291">
    <property type="entry name" value="NAD(P)-bd_dom_sf"/>
</dbReference>
<dbReference type="Proteomes" id="UP001500707">
    <property type="component" value="Unassembled WGS sequence"/>
</dbReference>
<name>A0ABP6W5E0_9ACTN</name>
<protein>
    <submittedName>
        <fullName evidence="6">SDR family oxidoreductase</fullName>
    </submittedName>
</protein>
<organism evidence="6 7">
    <name type="scientific">Streptomyces osmaniensis</name>
    <dbReference type="NCBI Taxonomy" id="593134"/>
    <lineage>
        <taxon>Bacteria</taxon>
        <taxon>Bacillati</taxon>
        <taxon>Actinomycetota</taxon>
        <taxon>Actinomycetes</taxon>
        <taxon>Kitasatosporales</taxon>
        <taxon>Streptomycetaceae</taxon>
        <taxon>Streptomyces</taxon>
    </lineage>
</organism>
<reference evidence="7" key="1">
    <citation type="journal article" date="2019" name="Int. J. Syst. Evol. Microbiol.">
        <title>The Global Catalogue of Microorganisms (GCM) 10K type strain sequencing project: providing services to taxonomists for standard genome sequencing and annotation.</title>
        <authorList>
            <consortium name="The Broad Institute Genomics Platform"/>
            <consortium name="The Broad Institute Genome Sequencing Center for Infectious Disease"/>
            <person name="Wu L."/>
            <person name="Ma J."/>
        </authorList>
    </citation>
    <scope>NUCLEOTIDE SEQUENCE [LARGE SCALE GENOMIC DNA]</scope>
    <source>
        <strain evidence="7">JCM 17656</strain>
    </source>
</reference>
<feature type="domain" description="Ketoreductase" evidence="5">
    <location>
        <begin position="75"/>
        <end position="257"/>
    </location>
</feature>
<dbReference type="Gene3D" id="3.40.50.720">
    <property type="entry name" value="NAD(P)-binding Rossmann-like Domain"/>
    <property type="match status" value="1"/>
</dbReference>
<proteinExistence type="inferred from homology"/>
<dbReference type="PANTHER" id="PTHR43115">
    <property type="entry name" value="DEHYDROGENASE/REDUCTASE SDR FAMILY MEMBER 11"/>
    <property type="match status" value="1"/>
</dbReference>
<dbReference type="InterPro" id="IPR020904">
    <property type="entry name" value="Sc_DH/Rdtase_CS"/>
</dbReference>
<keyword evidence="7" id="KW-1185">Reference proteome</keyword>
<feature type="compositionally biased region" description="Basic and acidic residues" evidence="4">
    <location>
        <begin position="23"/>
        <end position="69"/>
    </location>
</feature>
<dbReference type="Pfam" id="PF00106">
    <property type="entry name" value="adh_short"/>
    <property type="match status" value="1"/>
</dbReference>
<evidence type="ECO:0000256" key="4">
    <source>
        <dbReference type="SAM" id="MobiDB-lite"/>
    </source>
</evidence>
<dbReference type="SMART" id="SM00822">
    <property type="entry name" value="PKS_KR"/>
    <property type="match status" value="1"/>
</dbReference>
<gene>
    <name evidence="6" type="ORF">GCM10022295_28470</name>
</gene>
<accession>A0ABP6W5E0</accession>
<evidence type="ECO:0000313" key="7">
    <source>
        <dbReference type="Proteomes" id="UP001500707"/>
    </source>
</evidence>
<evidence type="ECO:0000256" key="2">
    <source>
        <dbReference type="ARBA" id="ARBA00023002"/>
    </source>
</evidence>
<dbReference type="PROSITE" id="PS00061">
    <property type="entry name" value="ADH_SHORT"/>
    <property type="match status" value="1"/>
</dbReference>
<evidence type="ECO:0000256" key="1">
    <source>
        <dbReference type="ARBA" id="ARBA00006484"/>
    </source>
</evidence>
<dbReference type="InterPro" id="IPR002347">
    <property type="entry name" value="SDR_fam"/>
</dbReference>
<feature type="region of interest" description="Disordered" evidence="4">
    <location>
        <begin position="23"/>
        <end position="71"/>
    </location>
</feature>
<evidence type="ECO:0000313" key="6">
    <source>
        <dbReference type="EMBL" id="GAA3544806.1"/>
    </source>
</evidence>
<dbReference type="PRINTS" id="PR00081">
    <property type="entry name" value="GDHRDH"/>
</dbReference>
<dbReference type="PRINTS" id="PR00080">
    <property type="entry name" value="SDRFAMILY"/>
</dbReference>
<evidence type="ECO:0000256" key="3">
    <source>
        <dbReference type="RuleBase" id="RU000363"/>
    </source>
</evidence>
<comment type="similarity">
    <text evidence="1 3">Belongs to the short-chain dehydrogenases/reductases (SDR) family.</text>
</comment>
<dbReference type="InterPro" id="IPR057326">
    <property type="entry name" value="KR_dom"/>
</dbReference>
<dbReference type="RefSeq" id="WP_346181918.1">
    <property type="nucleotide sequence ID" value="NZ_BAABCE010000005.1"/>
</dbReference>
<keyword evidence="2" id="KW-0560">Oxidoreductase</keyword>
<dbReference type="PANTHER" id="PTHR43115:SF4">
    <property type="entry name" value="DEHYDROGENASE_REDUCTASE SDR FAMILY MEMBER 11"/>
    <property type="match status" value="1"/>
</dbReference>